<dbReference type="InterPro" id="IPR012337">
    <property type="entry name" value="RNaseH-like_sf"/>
</dbReference>
<name>A0ABQ5IYE8_9ASTR</name>
<evidence type="ECO:0000313" key="3">
    <source>
        <dbReference type="Proteomes" id="UP001151760"/>
    </source>
</evidence>
<accession>A0ABQ5IYE8</accession>
<evidence type="ECO:0000313" key="2">
    <source>
        <dbReference type="EMBL" id="GJU04233.1"/>
    </source>
</evidence>
<keyword evidence="2" id="KW-0695">RNA-directed DNA polymerase</keyword>
<dbReference type="Proteomes" id="UP001151760">
    <property type="component" value="Unassembled WGS sequence"/>
</dbReference>
<sequence>MWCDALIGSERVKPKRVRAMAMTIHSRVKAMILAAQREAFDQENVMNERLHGLDQQMERKRDESLKALGTRLDMSTAYHPQTPGQSERTIQTLEDMLRASPVLWAEIGEGSLIGPELVQETTDKVVVIKEKLKAARDRQKSYADNRRKPLEFEVGDRVMLKVSPWKGVVRFGKKGKLAPRYVGPFEILERIGPVAYRLRLSEELSGVHDTFHVSNLKKCLADASLHVPLDEIKVDKTLRFVEEPVEIMDREIKSLKRSKISLVKVRWNSKRGPEFTWEREDYMKSKYPQLFVDRADESAS</sequence>
<comment type="caution">
    <text evidence="2">The sequence shown here is derived from an EMBL/GenBank/DDBJ whole genome shotgun (WGS) entry which is preliminary data.</text>
</comment>
<dbReference type="PANTHER" id="PTHR46148">
    <property type="entry name" value="CHROMO DOMAIN-CONTAINING PROTEIN"/>
    <property type="match status" value="1"/>
</dbReference>
<feature type="domain" description="Tf2-1-like SH3-like" evidence="1">
    <location>
        <begin position="155"/>
        <end position="219"/>
    </location>
</feature>
<dbReference type="Pfam" id="PF24626">
    <property type="entry name" value="SH3_Tf2-1"/>
    <property type="match status" value="1"/>
</dbReference>
<organism evidence="2 3">
    <name type="scientific">Tanacetum coccineum</name>
    <dbReference type="NCBI Taxonomy" id="301880"/>
    <lineage>
        <taxon>Eukaryota</taxon>
        <taxon>Viridiplantae</taxon>
        <taxon>Streptophyta</taxon>
        <taxon>Embryophyta</taxon>
        <taxon>Tracheophyta</taxon>
        <taxon>Spermatophyta</taxon>
        <taxon>Magnoliopsida</taxon>
        <taxon>eudicotyledons</taxon>
        <taxon>Gunneridae</taxon>
        <taxon>Pentapetalae</taxon>
        <taxon>asterids</taxon>
        <taxon>campanulids</taxon>
        <taxon>Asterales</taxon>
        <taxon>Asteraceae</taxon>
        <taxon>Asteroideae</taxon>
        <taxon>Anthemideae</taxon>
        <taxon>Anthemidinae</taxon>
        <taxon>Tanacetum</taxon>
    </lineage>
</organism>
<dbReference type="InterPro" id="IPR036397">
    <property type="entry name" value="RNaseH_sf"/>
</dbReference>
<evidence type="ECO:0000259" key="1">
    <source>
        <dbReference type="Pfam" id="PF24626"/>
    </source>
</evidence>
<keyword evidence="2" id="KW-0548">Nucleotidyltransferase</keyword>
<keyword evidence="3" id="KW-1185">Reference proteome</keyword>
<proteinExistence type="predicted"/>
<dbReference type="Gene3D" id="3.30.420.10">
    <property type="entry name" value="Ribonuclease H-like superfamily/Ribonuclease H"/>
    <property type="match status" value="1"/>
</dbReference>
<dbReference type="SUPFAM" id="SSF53098">
    <property type="entry name" value="Ribonuclease H-like"/>
    <property type="match status" value="1"/>
</dbReference>
<gene>
    <name evidence="2" type="ORF">Tco_1114571</name>
</gene>
<reference evidence="2" key="2">
    <citation type="submission" date="2022-01" db="EMBL/GenBank/DDBJ databases">
        <authorList>
            <person name="Yamashiro T."/>
            <person name="Shiraishi A."/>
            <person name="Satake H."/>
            <person name="Nakayama K."/>
        </authorList>
    </citation>
    <scope>NUCLEOTIDE SEQUENCE</scope>
</reference>
<dbReference type="GO" id="GO:0003964">
    <property type="term" value="F:RNA-directed DNA polymerase activity"/>
    <property type="evidence" value="ECO:0007669"/>
    <property type="project" value="UniProtKB-KW"/>
</dbReference>
<reference evidence="2" key="1">
    <citation type="journal article" date="2022" name="Int. J. Mol. Sci.">
        <title>Draft Genome of Tanacetum Coccineum: Genomic Comparison of Closely Related Tanacetum-Family Plants.</title>
        <authorList>
            <person name="Yamashiro T."/>
            <person name="Shiraishi A."/>
            <person name="Nakayama K."/>
            <person name="Satake H."/>
        </authorList>
    </citation>
    <scope>NUCLEOTIDE SEQUENCE</scope>
</reference>
<dbReference type="PANTHER" id="PTHR46148:SF59">
    <property type="entry name" value="NUCLEOTIDYLTRANSFERASE, RIBONUCLEASE H"/>
    <property type="match status" value="1"/>
</dbReference>
<dbReference type="InterPro" id="IPR056924">
    <property type="entry name" value="SH3_Tf2-1"/>
</dbReference>
<protein>
    <submittedName>
        <fullName evidence="2">Reverse transcriptase domain-containing protein</fullName>
    </submittedName>
</protein>
<keyword evidence="2" id="KW-0808">Transferase</keyword>
<dbReference type="EMBL" id="BQNB010021229">
    <property type="protein sequence ID" value="GJU04233.1"/>
    <property type="molecule type" value="Genomic_DNA"/>
</dbReference>